<dbReference type="Proteomes" id="UP000281406">
    <property type="component" value="Unassembled WGS sequence"/>
</dbReference>
<evidence type="ECO:0000313" key="3">
    <source>
        <dbReference type="Proteomes" id="UP000281406"/>
    </source>
</evidence>
<evidence type="ECO:0000313" key="2">
    <source>
        <dbReference type="EMBL" id="ROI69457.1"/>
    </source>
</evidence>
<keyword evidence="1" id="KW-1133">Transmembrane helix</keyword>
<protein>
    <submittedName>
        <fullName evidence="2">Uncharacterized protein</fullName>
    </submittedName>
</protein>
<feature type="transmembrane region" description="Helical" evidence="1">
    <location>
        <begin position="179"/>
        <end position="200"/>
    </location>
</feature>
<gene>
    <name evidence="2" type="ORF">DPX16_14397</name>
</gene>
<organism evidence="2 3">
    <name type="scientific">Anabarilius grahami</name>
    <name type="common">Kanglang fish</name>
    <name type="synonym">Barilius grahami</name>
    <dbReference type="NCBI Taxonomy" id="495550"/>
    <lineage>
        <taxon>Eukaryota</taxon>
        <taxon>Metazoa</taxon>
        <taxon>Chordata</taxon>
        <taxon>Craniata</taxon>
        <taxon>Vertebrata</taxon>
        <taxon>Euteleostomi</taxon>
        <taxon>Actinopterygii</taxon>
        <taxon>Neopterygii</taxon>
        <taxon>Teleostei</taxon>
        <taxon>Ostariophysi</taxon>
        <taxon>Cypriniformes</taxon>
        <taxon>Xenocyprididae</taxon>
        <taxon>Xenocypridinae</taxon>
        <taxon>Xenocypridinae incertae sedis</taxon>
        <taxon>Anabarilius</taxon>
    </lineage>
</organism>
<dbReference type="OrthoDB" id="8927495at2759"/>
<name>A0A3N0XMZ5_ANAGA</name>
<keyword evidence="1" id="KW-0472">Membrane</keyword>
<keyword evidence="3" id="KW-1185">Reference proteome</keyword>
<feature type="transmembrane region" description="Helical" evidence="1">
    <location>
        <begin position="223"/>
        <end position="243"/>
    </location>
</feature>
<dbReference type="EMBL" id="RJVU01069537">
    <property type="protein sequence ID" value="ROI69457.1"/>
    <property type="molecule type" value="Genomic_DNA"/>
</dbReference>
<dbReference type="AlphaFoldDB" id="A0A3N0XMZ5"/>
<keyword evidence="1" id="KW-0812">Transmembrane</keyword>
<proteinExistence type="predicted"/>
<comment type="caution">
    <text evidence="2">The sequence shown here is derived from an EMBL/GenBank/DDBJ whole genome shotgun (WGS) entry which is preliminary data.</text>
</comment>
<sequence>MDLINWSLNAIDTIFSTRSLGSGEPDCSAGTFAAGYTMDAWERWRVVCLVALSVEDIDIYLFGTMITGLLLIGLAFALVYRDNRKTVTAVQNLTRLPVMIEQAVGRATLSALLSKHQKIMDLINWSLNAIDTIFSTRSLGSGEPDCPAGTFAAGYTMDAWERWRVVCLAALSVEDIEDIYLFGTMITGLLLTGLGFALVYRDNRKTVTAVQNLTRLPVMIEQAVGRAVSTGLGLLTAIWITSWRSSRLCKGKLTDSETRMD</sequence>
<evidence type="ECO:0000256" key="1">
    <source>
        <dbReference type="SAM" id="Phobius"/>
    </source>
</evidence>
<feature type="transmembrane region" description="Helical" evidence="1">
    <location>
        <begin position="59"/>
        <end position="80"/>
    </location>
</feature>
<accession>A0A3N0XMZ5</accession>
<reference evidence="2 3" key="1">
    <citation type="submission" date="2018-10" db="EMBL/GenBank/DDBJ databases">
        <title>Genome assembly for a Yunnan-Guizhou Plateau 3E fish, Anabarilius grahami (Regan), and its evolutionary and genetic applications.</title>
        <authorList>
            <person name="Jiang W."/>
        </authorList>
    </citation>
    <scope>NUCLEOTIDE SEQUENCE [LARGE SCALE GENOMIC DNA]</scope>
    <source>
        <strain evidence="2">AG-KIZ</strain>
        <tissue evidence="2">Muscle</tissue>
    </source>
</reference>